<reference evidence="2" key="1">
    <citation type="submission" date="2021-02" db="EMBL/GenBank/DDBJ databases">
        <authorList>
            <person name="Nowell W R."/>
        </authorList>
    </citation>
    <scope>NUCLEOTIDE SEQUENCE</scope>
</reference>
<evidence type="ECO:0000256" key="1">
    <source>
        <dbReference type="SAM" id="Phobius"/>
    </source>
</evidence>
<keyword evidence="1" id="KW-0812">Transmembrane</keyword>
<feature type="transmembrane region" description="Helical" evidence="1">
    <location>
        <begin position="123"/>
        <end position="140"/>
    </location>
</feature>
<protein>
    <submittedName>
        <fullName evidence="2">Uncharacterized protein</fullName>
    </submittedName>
</protein>
<gene>
    <name evidence="2" type="ORF">JBS370_LOCUS22023</name>
</gene>
<sequence length="141" mass="16030">MVGRNYNPWSIYQQIAPLIENPLRNGSIQCYNMKNEIVICSSNQICSLDFDQRGNKARSRGCVENSGARVSVYDGGSYSSFDIECNRHLCNSDETFQQIKTILIDYRLTDVNGRRIAAGTKQMISYCLMALTLISLVVYYF</sequence>
<dbReference type="AlphaFoldDB" id="A0A819IRA3"/>
<accession>A0A819IRA3</accession>
<proteinExistence type="predicted"/>
<keyword evidence="1" id="KW-1133">Transmembrane helix</keyword>
<dbReference type="Proteomes" id="UP000663836">
    <property type="component" value="Unassembled WGS sequence"/>
</dbReference>
<name>A0A819IRA3_9BILA</name>
<comment type="caution">
    <text evidence="2">The sequence shown here is derived from an EMBL/GenBank/DDBJ whole genome shotgun (WGS) entry which is preliminary data.</text>
</comment>
<dbReference type="EMBL" id="CAJOBD010003010">
    <property type="protein sequence ID" value="CAF3922832.1"/>
    <property type="molecule type" value="Genomic_DNA"/>
</dbReference>
<organism evidence="2 3">
    <name type="scientific">Rotaria sordida</name>
    <dbReference type="NCBI Taxonomy" id="392033"/>
    <lineage>
        <taxon>Eukaryota</taxon>
        <taxon>Metazoa</taxon>
        <taxon>Spiralia</taxon>
        <taxon>Gnathifera</taxon>
        <taxon>Rotifera</taxon>
        <taxon>Eurotatoria</taxon>
        <taxon>Bdelloidea</taxon>
        <taxon>Philodinida</taxon>
        <taxon>Philodinidae</taxon>
        <taxon>Rotaria</taxon>
    </lineage>
</organism>
<keyword evidence="1" id="KW-0472">Membrane</keyword>
<evidence type="ECO:0000313" key="2">
    <source>
        <dbReference type="EMBL" id="CAF3922832.1"/>
    </source>
</evidence>
<evidence type="ECO:0000313" key="3">
    <source>
        <dbReference type="Proteomes" id="UP000663836"/>
    </source>
</evidence>